<proteinExistence type="predicted"/>
<dbReference type="HOGENOM" id="CLU_057142_0_0_1"/>
<evidence type="ECO:0000256" key="1">
    <source>
        <dbReference type="SAM" id="MobiDB-lite"/>
    </source>
</evidence>
<organism evidence="2 3">
    <name type="scientific">Penicillium oxalicum (strain 114-2 / CGMCC 5302)</name>
    <name type="common">Penicillium decumbens</name>
    <dbReference type="NCBI Taxonomy" id="933388"/>
    <lineage>
        <taxon>Eukaryota</taxon>
        <taxon>Fungi</taxon>
        <taxon>Dikarya</taxon>
        <taxon>Ascomycota</taxon>
        <taxon>Pezizomycotina</taxon>
        <taxon>Eurotiomycetes</taxon>
        <taxon>Eurotiomycetidae</taxon>
        <taxon>Eurotiales</taxon>
        <taxon>Aspergillaceae</taxon>
        <taxon>Penicillium</taxon>
    </lineage>
</organism>
<feature type="region of interest" description="Disordered" evidence="1">
    <location>
        <begin position="1"/>
        <end position="229"/>
    </location>
</feature>
<keyword evidence="3" id="KW-1185">Reference proteome</keyword>
<feature type="compositionally biased region" description="Low complexity" evidence="1">
    <location>
        <begin position="209"/>
        <end position="224"/>
    </location>
</feature>
<name>S8B1N1_PENO1</name>
<feature type="region of interest" description="Disordered" evidence="1">
    <location>
        <begin position="298"/>
        <end position="349"/>
    </location>
</feature>
<dbReference type="EMBL" id="KB644410">
    <property type="protein sequence ID" value="EPS28262.1"/>
    <property type="molecule type" value="Genomic_DNA"/>
</dbReference>
<feature type="compositionally biased region" description="Low complexity" evidence="1">
    <location>
        <begin position="21"/>
        <end position="34"/>
    </location>
</feature>
<feature type="compositionally biased region" description="Basic and acidic residues" evidence="1">
    <location>
        <begin position="167"/>
        <end position="198"/>
    </location>
</feature>
<dbReference type="STRING" id="933388.S8B1N1"/>
<evidence type="ECO:0000313" key="3">
    <source>
        <dbReference type="Proteomes" id="UP000019376"/>
    </source>
</evidence>
<feature type="compositionally biased region" description="Acidic residues" evidence="1">
    <location>
        <begin position="143"/>
        <end position="157"/>
    </location>
</feature>
<reference evidence="2 3" key="1">
    <citation type="journal article" date="2013" name="PLoS ONE">
        <title>Genomic and secretomic analyses reveal unique features of the lignocellulolytic enzyme system of Penicillium decumbens.</title>
        <authorList>
            <person name="Liu G."/>
            <person name="Zhang L."/>
            <person name="Wei X."/>
            <person name="Zou G."/>
            <person name="Qin Y."/>
            <person name="Ma L."/>
            <person name="Li J."/>
            <person name="Zheng H."/>
            <person name="Wang S."/>
            <person name="Wang C."/>
            <person name="Xun L."/>
            <person name="Zhao G.-P."/>
            <person name="Zhou Z."/>
            <person name="Qu Y."/>
        </authorList>
    </citation>
    <scope>NUCLEOTIDE SEQUENCE [LARGE SCALE GENOMIC DNA]</scope>
    <source>
        <strain evidence="3">114-2 / CGMCC 5302</strain>
    </source>
</reference>
<evidence type="ECO:0000313" key="2">
    <source>
        <dbReference type="EMBL" id="EPS28262.1"/>
    </source>
</evidence>
<dbReference type="InterPro" id="IPR013268">
    <property type="entry name" value="UTP16"/>
</dbReference>
<accession>S8B1N1</accession>
<dbReference type="PhylomeDB" id="S8B1N1"/>
<dbReference type="OrthoDB" id="5423707at2759"/>
<dbReference type="Pfam" id="PF08297">
    <property type="entry name" value="U3_snoRNA_assoc"/>
    <property type="match status" value="1"/>
</dbReference>
<sequence>MFSNFVTAAKGLFTRQESEDALNTPTTASANAPAMVAATRKGTVPSQKKENSKSNGMPQQGKRKAQPAPTEKTDDKQSKRRKRNARELENDSTDDSASEISNELSEDDKHADTKNHFRFGSEEPQLSNSATQPELASAQASRDDDDSDSDSDDDAPEAFDNATALLKIKEQAKKQEKAKQQEDQLRKDKRRKLDETRKLQAKAKPTEVTASSEDLLSESTTTLLGDNTEDARRRALPALLPDDILNAEPVARPPTPPADNFGFAIPKKSNKLRFLEKTEKPPKDLQVGDVTIRVLDAPAVKQSSKPALPPKASKSGRGTREGWLKQQKSTAHVNGLRRTAGGATGFKRR</sequence>
<feature type="compositionally biased region" description="Polar residues" evidence="1">
    <location>
        <begin position="124"/>
        <end position="134"/>
    </location>
</feature>
<feature type="compositionally biased region" description="Basic and acidic residues" evidence="1">
    <location>
        <begin position="107"/>
        <end position="121"/>
    </location>
</feature>
<dbReference type="GO" id="GO:0006364">
    <property type="term" value="P:rRNA processing"/>
    <property type="evidence" value="ECO:0007669"/>
    <property type="project" value="InterPro"/>
</dbReference>
<gene>
    <name evidence="2" type="ORF">PDE_03208</name>
</gene>
<dbReference type="eggNOG" id="ENOG502S51X">
    <property type="taxonomic scope" value="Eukaryota"/>
</dbReference>
<dbReference type="AlphaFoldDB" id="S8B1N1"/>
<dbReference type="Proteomes" id="UP000019376">
    <property type="component" value="Unassembled WGS sequence"/>
</dbReference>
<dbReference type="GO" id="GO:0030515">
    <property type="term" value="F:snoRNA binding"/>
    <property type="evidence" value="ECO:0007669"/>
    <property type="project" value="InterPro"/>
</dbReference>
<evidence type="ECO:0008006" key="4">
    <source>
        <dbReference type="Google" id="ProtNLM"/>
    </source>
</evidence>
<protein>
    <recommendedName>
        <fullName evidence="4">Immediate-early protein</fullName>
    </recommendedName>
</protein>